<sequence length="407" mass="46262">MMVEPVPISKEYDLETEFSLKTNINIWVLYINDSFRNHITSELSRSRNIRIEVMKVGAISEDSLSSMNSPDVIIVEARDHWAAKILEFQHYNLPFGDMQASLIVFGDENDTASLRLALKLGASDYLPDKATLNELFPLLKNISEDMLVSRDLGELLFFVNTKGGNGATTIAMNVAIDLADKFPDQVLLIDIDTQFGLMSEYLNLEPKYSFCDILDCVSDLDETSLSSMVTKYDKNLHTISIFRGQNSDLMKNSDKIYELIPLLRQFYKYVVVDFSRGIDPIFSAVLPSSTKFFLVIQQNYMSLKNANQIVKELKFDFGLPIDSIELVINRYDKNQPISLKDITKTLPNTTSHVIPNDFKVANESANLGKPIIHYKKKSIISKSVVKLTSTLIPEREKSKGWFSRFFN</sequence>
<accession>A0A9X1WI74</accession>
<dbReference type="GO" id="GO:0009898">
    <property type="term" value="C:cytoplasmic side of plasma membrane"/>
    <property type="evidence" value="ECO:0007669"/>
    <property type="project" value="TreeGrafter"/>
</dbReference>
<organism evidence="2 3">
    <name type="scientific">Vibrio gelatinilyticus</name>
    <dbReference type="NCBI Taxonomy" id="2893468"/>
    <lineage>
        <taxon>Bacteria</taxon>
        <taxon>Pseudomonadati</taxon>
        <taxon>Pseudomonadota</taxon>
        <taxon>Gammaproteobacteria</taxon>
        <taxon>Vibrionales</taxon>
        <taxon>Vibrionaceae</taxon>
        <taxon>Vibrio</taxon>
    </lineage>
</organism>
<dbReference type="Proteomes" id="UP001139488">
    <property type="component" value="Unassembled WGS sequence"/>
</dbReference>
<dbReference type="AlphaFoldDB" id="A0A9X1WI74"/>
<dbReference type="GO" id="GO:0016887">
    <property type="term" value="F:ATP hydrolysis activity"/>
    <property type="evidence" value="ECO:0007669"/>
    <property type="project" value="TreeGrafter"/>
</dbReference>
<dbReference type="InterPro" id="IPR025669">
    <property type="entry name" value="AAA_dom"/>
</dbReference>
<evidence type="ECO:0000313" key="2">
    <source>
        <dbReference type="EMBL" id="MCJ2377114.1"/>
    </source>
</evidence>
<dbReference type="RefSeq" id="WP_244357052.1">
    <property type="nucleotide sequence ID" value="NZ_JAJNNZ010000006.1"/>
</dbReference>
<feature type="domain" description="AAA" evidence="1">
    <location>
        <begin position="157"/>
        <end position="314"/>
    </location>
</feature>
<comment type="caution">
    <text evidence="2">The sequence shown here is derived from an EMBL/GenBank/DDBJ whole genome shotgun (WGS) entry which is preliminary data.</text>
</comment>
<dbReference type="GO" id="GO:0051782">
    <property type="term" value="P:negative regulation of cell division"/>
    <property type="evidence" value="ECO:0007669"/>
    <property type="project" value="TreeGrafter"/>
</dbReference>
<dbReference type="SUPFAM" id="SSF52540">
    <property type="entry name" value="P-loop containing nucleoside triphosphate hydrolases"/>
    <property type="match status" value="1"/>
</dbReference>
<protein>
    <submittedName>
        <fullName evidence="2">AAA family ATPase</fullName>
    </submittedName>
</protein>
<dbReference type="Gene3D" id="3.40.50.300">
    <property type="entry name" value="P-loop containing nucleotide triphosphate hydrolases"/>
    <property type="match status" value="1"/>
</dbReference>
<evidence type="ECO:0000313" key="3">
    <source>
        <dbReference type="Proteomes" id="UP001139488"/>
    </source>
</evidence>
<dbReference type="InterPro" id="IPR050625">
    <property type="entry name" value="ParA/MinD_ATPase"/>
</dbReference>
<evidence type="ECO:0000259" key="1">
    <source>
        <dbReference type="Pfam" id="PF13614"/>
    </source>
</evidence>
<proteinExistence type="predicted"/>
<dbReference type="Pfam" id="PF13614">
    <property type="entry name" value="AAA_31"/>
    <property type="match status" value="1"/>
</dbReference>
<dbReference type="GO" id="GO:0005829">
    <property type="term" value="C:cytosol"/>
    <property type="evidence" value="ECO:0007669"/>
    <property type="project" value="TreeGrafter"/>
</dbReference>
<dbReference type="EMBL" id="JAJNNZ010000006">
    <property type="protein sequence ID" value="MCJ2377114.1"/>
    <property type="molecule type" value="Genomic_DNA"/>
</dbReference>
<dbReference type="Gene3D" id="3.40.50.2300">
    <property type="match status" value="1"/>
</dbReference>
<name>A0A9X1WI74_9VIBR</name>
<keyword evidence="3" id="KW-1185">Reference proteome</keyword>
<dbReference type="PANTHER" id="PTHR43384">
    <property type="entry name" value="SEPTUM SITE-DETERMINING PROTEIN MIND HOMOLOG, CHLOROPLASTIC-RELATED"/>
    <property type="match status" value="1"/>
</dbReference>
<gene>
    <name evidence="2" type="ORF">LNL84_09770</name>
</gene>
<dbReference type="GO" id="GO:0005524">
    <property type="term" value="F:ATP binding"/>
    <property type="evidence" value="ECO:0007669"/>
    <property type="project" value="TreeGrafter"/>
</dbReference>
<reference evidence="2" key="1">
    <citation type="submission" date="2021-11" db="EMBL/GenBank/DDBJ databases">
        <title>Vibrio ZSDE26 sp. nov. and Vibrio ZSDZ34 sp. nov., isolated from coastal seawater in Qingdao.</title>
        <authorList>
            <person name="Zhang P."/>
        </authorList>
    </citation>
    <scope>NUCLEOTIDE SEQUENCE</scope>
    <source>
        <strain evidence="2">ZSDZ34</strain>
    </source>
</reference>
<dbReference type="PANTHER" id="PTHR43384:SF13">
    <property type="entry name" value="SLR0110 PROTEIN"/>
    <property type="match status" value="1"/>
</dbReference>
<dbReference type="InterPro" id="IPR027417">
    <property type="entry name" value="P-loop_NTPase"/>
</dbReference>